<name>A0AAW0LCU2_QUESU</name>
<dbReference type="GO" id="GO:0003677">
    <property type="term" value="F:DNA binding"/>
    <property type="evidence" value="ECO:0007669"/>
    <property type="project" value="TreeGrafter"/>
</dbReference>
<evidence type="ECO:0000256" key="5">
    <source>
        <dbReference type="ARBA" id="ARBA00023242"/>
    </source>
</evidence>
<comment type="subcellular location">
    <subcellularLocation>
        <location evidence="1">Nucleus</location>
    </subcellularLocation>
</comment>
<sequence>LGTQIPSTTSSAGINARTPPKKPSIGQKKPLEAHGSSPSLPSKKQKVSGAFSDQSIEQLNDVTAISGVNLREEEEQLFSGPKEDSRASEASRRVVQEEEERLILKKAPLQKKLAEIKLDIWCMFVFVCLAVAKSGLKCISTDVERCLSLRVDIEKPRHRTVVTSDVQQQIMTMNRKASEEWEKKQAKAEKLRRLNDPEGNNGVDGDKEKDNGCGKSLKVYRIIHLYFHHSTKYQNS</sequence>
<reference evidence="8 9" key="1">
    <citation type="journal article" date="2018" name="Sci. Data">
        <title>The draft genome sequence of cork oak.</title>
        <authorList>
            <person name="Ramos A.M."/>
            <person name="Usie A."/>
            <person name="Barbosa P."/>
            <person name="Barros P.M."/>
            <person name="Capote T."/>
            <person name="Chaves I."/>
            <person name="Simoes F."/>
            <person name="Abreu I."/>
            <person name="Carrasquinho I."/>
            <person name="Faro C."/>
            <person name="Guimaraes J.B."/>
            <person name="Mendonca D."/>
            <person name="Nobrega F."/>
            <person name="Rodrigues L."/>
            <person name="Saibo N.J.M."/>
            <person name="Varela M.C."/>
            <person name="Egas C."/>
            <person name="Matos J."/>
            <person name="Miguel C.M."/>
            <person name="Oliveira M.M."/>
            <person name="Ricardo C.P."/>
            <person name="Goncalves S."/>
        </authorList>
    </citation>
    <scope>NUCLEOTIDE SEQUENCE [LARGE SCALE GENOMIC DNA]</scope>
    <source>
        <strain evidence="9">cv. HL8</strain>
    </source>
</reference>
<dbReference type="AlphaFoldDB" id="A0AAW0LCU2"/>
<evidence type="ECO:0000313" key="8">
    <source>
        <dbReference type="EMBL" id="KAK7848922.1"/>
    </source>
</evidence>
<comment type="caution">
    <text evidence="8">The sequence shown here is derived from an EMBL/GenBank/DDBJ whole genome shotgun (WGS) entry which is preliminary data.</text>
</comment>
<feature type="non-terminal residue" evidence="8">
    <location>
        <position position="1"/>
    </location>
</feature>
<dbReference type="EMBL" id="PKMF04000120">
    <property type="protein sequence ID" value="KAK7848922.1"/>
    <property type="molecule type" value="Genomic_DNA"/>
</dbReference>
<evidence type="ECO:0000259" key="7">
    <source>
        <dbReference type="Pfam" id="PF05236"/>
    </source>
</evidence>
<evidence type="ECO:0000313" key="9">
    <source>
        <dbReference type="Proteomes" id="UP000237347"/>
    </source>
</evidence>
<proteinExistence type="inferred from homology"/>
<dbReference type="GO" id="GO:0005669">
    <property type="term" value="C:transcription factor TFIID complex"/>
    <property type="evidence" value="ECO:0007669"/>
    <property type="project" value="InterPro"/>
</dbReference>
<evidence type="ECO:0000256" key="6">
    <source>
        <dbReference type="SAM" id="MobiDB-lite"/>
    </source>
</evidence>
<feature type="region of interest" description="Disordered" evidence="6">
    <location>
        <begin position="191"/>
        <end position="210"/>
    </location>
</feature>
<keyword evidence="9" id="KW-1185">Reference proteome</keyword>
<dbReference type="PANTHER" id="PTHR15138:SF14">
    <property type="entry name" value="TRANSCRIPTION INITIATION FACTOR TFIID SUBUNIT 4"/>
    <property type="match status" value="1"/>
</dbReference>
<dbReference type="InterPro" id="IPR007900">
    <property type="entry name" value="TAF4_C"/>
</dbReference>
<dbReference type="PANTHER" id="PTHR15138">
    <property type="entry name" value="TRANSCRIPTION INITIATION FACTOR TFIID SUBUNIT 4"/>
    <property type="match status" value="1"/>
</dbReference>
<comment type="similarity">
    <text evidence="2">Belongs to the TAF4 family.</text>
</comment>
<gene>
    <name evidence="8" type="primary">TAF4B_4</name>
    <name evidence="8" type="ORF">CFP56_004004</name>
</gene>
<dbReference type="Pfam" id="PF05236">
    <property type="entry name" value="TAF4"/>
    <property type="match status" value="1"/>
</dbReference>
<keyword evidence="4" id="KW-0804">Transcription</keyword>
<feature type="region of interest" description="Disordered" evidence="6">
    <location>
        <begin position="1"/>
        <end position="55"/>
    </location>
</feature>
<keyword evidence="3" id="KW-0805">Transcription regulation</keyword>
<accession>A0AAW0LCU2</accession>
<feature type="compositionally biased region" description="Polar residues" evidence="6">
    <location>
        <begin position="1"/>
        <end position="13"/>
    </location>
</feature>
<feature type="domain" description="Transcription initiation factor TFIID component TAF4 C-terminal" evidence="7">
    <location>
        <begin position="59"/>
        <end position="215"/>
    </location>
</feature>
<evidence type="ECO:0000256" key="2">
    <source>
        <dbReference type="ARBA" id="ARBA00006178"/>
    </source>
</evidence>
<dbReference type="Proteomes" id="UP000237347">
    <property type="component" value="Unassembled WGS sequence"/>
</dbReference>
<protein>
    <submittedName>
        <fullName evidence="8">Transcription initiation factor tfiid subunit 4b</fullName>
    </submittedName>
</protein>
<evidence type="ECO:0000256" key="4">
    <source>
        <dbReference type="ARBA" id="ARBA00023163"/>
    </source>
</evidence>
<dbReference type="GO" id="GO:0006367">
    <property type="term" value="P:transcription initiation at RNA polymerase II promoter"/>
    <property type="evidence" value="ECO:0007669"/>
    <property type="project" value="TreeGrafter"/>
</dbReference>
<organism evidence="8 9">
    <name type="scientific">Quercus suber</name>
    <name type="common">Cork oak</name>
    <dbReference type="NCBI Taxonomy" id="58331"/>
    <lineage>
        <taxon>Eukaryota</taxon>
        <taxon>Viridiplantae</taxon>
        <taxon>Streptophyta</taxon>
        <taxon>Embryophyta</taxon>
        <taxon>Tracheophyta</taxon>
        <taxon>Spermatophyta</taxon>
        <taxon>Magnoliopsida</taxon>
        <taxon>eudicotyledons</taxon>
        <taxon>Gunneridae</taxon>
        <taxon>Pentapetalae</taxon>
        <taxon>rosids</taxon>
        <taxon>fabids</taxon>
        <taxon>Fagales</taxon>
        <taxon>Fagaceae</taxon>
        <taxon>Quercus</taxon>
    </lineage>
</organism>
<evidence type="ECO:0000256" key="1">
    <source>
        <dbReference type="ARBA" id="ARBA00004123"/>
    </source>
</evidence>
<evidence type="ECO:0000256" key="3">
    <source>
        <dbReference type="ARBA" id="ARBA00023015"/>
    </source>
</evidence>
<dbReference type="GO" id="GO:0016251">
    <property type="term" value="F:RNA polymerase II general transcription initiation factor activity"/>
    <property type="evidence" value="ECO:0007669"/>
    <property type="project" value="TreeGrafter"/>
</dbReference>
<keyword evidence="5" id="KW-0539">Nucleus</keyword>
<dbReference type="InterPro" id="IPR045144">
    <property type="entry name" value="TAF4"/>
</dbReference>